<dbReference type="Proteomes" id="UP001176961">
    <property type="component" value="Unassembled WGS sequence"/>
</dbReference>
<protein>
    <recommendedName>
        <fullName evidence="1">DUF1659 domain-containing protein</fullName>
    </recommendedName>
</protein>
<gene>
    <name evidence="2" type="ORF">CYNAS_LOCUS12703</name>
</gene>
<keyword evidence="3" id="KW-1185">Reference proteome</keyword>
<organism evidence="2 3">
    <name type="scientific">Cylicocyclus nassatus</name>
    <name type="common">Nematode worm</name>
    <dbReference type="NCBI Taxonomy" id="53992"/>
    <lineage>
        <taxon>Eukaryota</taxon>
        <taxon>Metazoa</taxon>
        <taxon>Ecdysozoa</taxon>
        <taxon>Nematoda</taxon>
        <taxon>Chromadorea</taxon>
        <taxon>Rhabditida</taxon>
        <taxon>Rhabditina</taxon>
        <taxon>Rhabditomorpha</taxon>
        <taxon>Strongyloidea</taxon>
        <taxon>Strongylidae</taxon>
        <taxon>Cylicocyclus</taxon>
    </lineage>
</organism>
<evidence type="ECO:0000259" key="1">
    <source>
        <dbReference type="Pfam" id="PF07872"/>
    </source>
</evidence>
<reference evidence="2" key="1">
    <citation type="submission" date="2023-07" db="EMBL/GenBank/DDBJ databases">
        <authorList>
            <consortium name="CYATHOMIX"/>
        </authorList>
    </citation>
    <scope>NUCLEOTIDE SEQUENCE</scope>
    <source>
        <strain evidence="2">N/A</strain>
    </source>
</reference>
<dbReference type="AlphaFoldDB" id="A0AA36GYY1"/>
<name>A0AA36GYY1_CYLNA</name>
<evidence type="ECO:0000313" key="2">
    <source>
        <dbReference type="EMBL" id="CAJ0600720.1"/>
    </source>
</evidence>
<evidence type="ECO:0000313" key="3">
    <source>
        <dbReference type="Proteomes" id="UP001176961"/>
    </source>
</evidence>
<comment type="caution">
    <text evidence="2">The sequence shown here is derived from an EMBL/GenBank/DDBJ whole genome shotgun (WGS) entry which is preliminary data.</text>
</comment>
<sequence>MQLKIKAGVNEDGSVKYQSRSISGINPELTDTEFSDVADALVTLMAEPCHGDSRIKTSINVAIAGPKTDLKKADVEAVANTLITLKAFNGIKGEFDTFKGAQYKETVVDKIA</sequence>
<accession>A0AA36GYY1</accession>
<proteinExistence type="predicted"/>
<dbReference type="EMBL" id="CATQJL010000260">
    <property type="protein sequence ID" value="CAJ0600720.1"/>
    <property type="molecule type" value="Genomic_DNA"/>
</dbReference>
<dbReference type="InterPro" id="IPR012454">
    <property type="entry name" value="DUF1659"/>
</dbReference>
<feature type="domain" description="DUF1659" evidence="1">
    <location>
        <begin position="1"/>
        <end position="58"/>
    </location>
</feature>
<dbReference type="Pfam" id="PF07872">
    <property type="entry name" value="DUF1659"/>
    <property type="match status" value="1"/>
</dbReference>